<proteinExistence type="predicted"/>
<dbReference type="Gene3D" id="2.60.120.260">
    <property type="entry name" value="Galactose-binding domain-like"/>
    <property type="match status" value="1"/>
</dbReference>
<dbReference type="AlphaFoldDB" id="A0AAE1U994"/>
<evidence type="ECO:0000313" key="2">
    <source>
        <dbReference type="Proteomes" id="UP001292094"/>
    </source>
</evidence>
<gene>
    <name evidence="1" type="ORF">Pmani_013534</name>
</gene>
<dbReference type="PANTHER" id="PTHR45713">
    <property type="entry name" value="FTP DOMAIN-CONTAINING PROTEIN"/>
    <property type="match status" value="1"/>
</dbReference>
<dbReference type="Pfam" id="PF22633">
    <property type="entry name" value="F5_F8_type_C_2"/>
    <property type="match status" value="1"/>
</dbReference>
<evidence type="ECO:0008006" key="3">
    <source>
        <dbReference type="Google" id="ProtNLM"/>
    </source>
</evidence>
<dbReference type="SUPFAM" id="SSF49785">
    <property type="entry name" value="Galactose-binding domain-like"/>
    <property type="match status" value="1"/>
</dbReference>
<evidence type="ECO:0000313" key="1">
    <source>
        <dbReference type="EMBL" id="KAK4315228.1"/>
    </source>
</evidence>
<accession>A0AAE1U994</accession>
<dbReference type="PANTHER" id="PTHR45713:SF6">
    <property type="entry name" value="F5_8 TYPE C DOMAIN-CONTAINING PROTEIN"/>
    <property type="match status" value="1"/>
</dbReference>
<dbReference type="InterPro" id="IPR051941">
    <property type="entry name" value="BG_Antigen-Binding_Lectin"/>
</dbReference>
<dbReference type="InterPro" id="IPR008979">
    <property type="entry name" value="Galactose-bd-like_sf"/>
</dbReference>
<dbReference type="EMBL" id="JAWZYT010001127">
    <property type="protein sequence ID" value="KAK4315228.1"/>
    <property type="molecule type" value="Genomic_DNA"/>
</dbReference>
<comment type="caution">
    <text evidence="1">The sequence shown here is derived from an EMBL/GenBank/DDBJ whole genome shotgun (WGS) entry which is preliminary data.</text>
</comment>
<keyword evidence="2" id="KW-1185">Reference proteome</keyword>
<protein>
    <recommendedName>
        <fullName evidence="3">F5/8 type C domain-containing protein</fullName>
    </recommendedName>
</protein>
<reference evidence="1" key="1">
    <citation type="submission" date="2023-11" db="EMBL/GenBank/DDBJ databases">
        <title>Genome assemblies of two species of porcelain crab, Petrolisthes cinctipes and Petrolisthes manimaculis (Anomura: Porcellanidae).</title>
        <authorList>
            <person name="Angst P."/>
        </authorList>
    </citation>
    <scope>NUCLEOTIDE SEQUENCE</scope>
    <source>
        <strain evidence="1">PB745_02</strain>
        <tissue evidence="1">Gill</tissue>
    </source>
</reference>
<name>A0AAE1U994_9EUCA</name>
<organism evidence="1 2">
    <name type="scientific">Petrolisthes manimaculis</name>
    <dbReference type="NCBI Taxonomy" id="1843537"/>
    <lineage>
        <taxon>Eukaryota</taxon>
        <taxon>Metazoa</taxon>
        <taxon>Ecdysozoa</taxon>
        <taxon>Arthropoda</taxon>
        <taxon>Crustacea</taxon>
        <taxon>Multicrustacea</taxon>
        <taxon>Malacostraca</taxon>
        <taxon>Eumalacostraca</taxon>
        <taxon>Eucarida</taxon>
        <taxon>Decapoda</taxon>
        <taxon>Pleocyemata</taxon>
        <taxon>Anomura</taxon>
        <taxon>Galatheoidea</taxon>
        <taxon>Porcellanidae</taxon>
        <taxon>Petrolisthes</taxon>
    </lineage>
</organism>
<dbReference type="Proteomes" id="UP001292094">
    <property type="component" value="Unassembled WGS sequence"/>
</dbReference>
<sequence>MDCFLGQVPLTPNIPAVHGCASLCLTTDSCRLYCLRFKVTGNECLMFSAIVTQNWNGDPALNVTFDVCYSTWYHSGDITDLVIGTSGSSMYEPFTTPDKAVDGFICKAFTYYCFHSDATPTEPSWWRADLGAPRSVSTIMVFPRNDGFDVPHFNNVFITLGNSPAYSDNPIFAHVLQGTYGEVMEFTVTSPMIGRYLEFKTDSTLYLLICEVKIIS</sequence>